<protein>
    <submittedName>
        <fullName evidence="1">Uncharacterized protein</fullName>
    </submittedName>
</protein>
<accession>Q2SHJ9</accession>
<sequence>MVAVIGYVANMLSLMSIQQIGIKQRFILHL</sequence>
<name>Q2SHJ9_HAHCH</name>
<proteinExistence type="predicted"/>
<reference evidence="1 2" key="1">
    <citation type="journal article" date="2005" name="Nucleic Acids Res.">
        <title>Genomic blueprint of Hahella chejuensis, a marine microbe producing an algicidal agent.</title>
        <authorList>
            <person name="Jeong H."/>
            <person name="Yim J.H."/>
            <person name="Lee C."/>
            <person name="Choi S.-H."/>
            <person name="Park Y.K."/>
            <person name="Yoon S.H."/>
            <person name="Hur C.-G."/>
            <person name="Kang H.-Y."/>
            <person name="Kim D."/>
            <person name="Lee H.H."/>
            <person name="Park K.H."/>
            <person name="Park S.-H."/>
            <person name="Park H.-S."/>
            <person name="Lee H.K."/>
            <person name="Oh T.K."/>
            <person name="Kim J.F."/>
        </authorList>
    </citation>
    <scope>NUCLEOTIDE SEQUENCE [LARGE SCALE GENOMIC DNA]</scope>
    <source>
        <strain evidence="1 2">KCTC 2396</strain>
    </source>
</reference>
<keyword evidence="2" id="KW-1185">Reference proteome</keyword>
<dbReference type="AlphaFoldDB" id="Q2SHJ9"/>
<gene>
    <name evidence="1" type="ordered locus">HCH_03109</name>
</gene>
<organism evidence="1 2">
    <name type="scientific">Hahella chejuensis (strain KCTC 2396)</name>
    <dbReference type="NCBI Taxonomy" id="349521"/>
    <lineage>
        <taxon>Bacteria</taxon>
        <taxon>Pseudomonadati</taxon>
        <taxon>Pseudomonadota</taxon>
        <taxon>Gammaproteobacteria</taxon>
        <taxon>Oceanospirillales</taxon>
        <taxon>Hahellaceae</taxon>
        <taxon>Hahella</taxon>
    </lineage>
</organism>
<evidence type="ECO:0000313" key="1">
    <source>
        <dbReference type="EMBL" id="ABC29875.1"/>
    </source>
</evidence>
<evidence type="ECO:0000313" key="2">
    <source>
        <dbReference type="Proteomes" id="UP000000238"/>
    </source>
</evidence>
<dbReference type="HOGENOM" id="CLU_3403831_0_0_6"/>
<dbReference type="KEGG" id="hch:HCH_03109"/>
<dbReference type="Proteomes" id="UP000000238">
    <property type="component" value="Chromosome"/>
</dbReference>
<dbReference type="EMBL" id="CP000155">
    <property type="protein sequence ID" value="ABC29875.1"/>
    <property type="molecule type" value="Genomic_DNA"/>
</dbReference>